<organism evidence="1 2">
    <name type="scientific">Hahella chejuensis (strain KCTC 2396)</name>
    <dbReference type="NCBI Taxonomy" id="349521"/>
    <lineage>
        <taxon>Bacteria</taxon>
        <taxon>Pseudomonadati</taxon>
        <taxon>Pseudomonadota</taxon>
        <taxon>Gammaproteobacteria</taxon>
        <taxon>Oceanospirillales</taxon>
        <taxon>Hahellaceae</taxon>
        <taxon>Hahella</taxon>
    </lineage>
</organism>
<evidence type="ECO:0008006" key="3">
    <source>
        <dbReference type="Google" id="ProtNLM"/>
    </source>
</evidence>
<gene>
    <name evidence="1" type="ordered locus">HCH_06275</name>
</gene>
<dbReference type="KEGG" id="hch:HCH_06275"/>
<accession>Q2S8V1</accession>
<keyword evidence="2" id="KW-1185">Reference proteome</keyword>
<dbReference type="EMBL" id="CP000155">
    <property type="protein sequence ID" value="ABC32923.1"/>
    <property type="molecule type" value="Genomic_DNA"/>
</dbReference>
<proteinExistence type="predicted"/>
<dbReference type="HOGENOM" id="CLU_1281547_0_0_6"/>
<evidence type="ECO:0000313" key="2">
    <source>
        <dbReference type="Proteomes" id="UP000000238"/>
    </source>
</evidence>
<evidence type="ECO:0000313" key="1">
    <source>
        <dbReference type="EMBL" id="ABC32923.1"/>
    </source>
</evidence>
<reference evidence="1 2" key="1">
    <citation type="journal article" date="2005" name="Nucleic Acids Res.">
        <title>Genomic blueprint of Hahella chejuensis, a marine microbe producing an algicidal agent.</title>
        <authorList>
            <person name="Jeong H."/>
            <person name="Yim J.H."/>
            <person name="Lee C."/>
            <person name="Choi S.-H."/>
            <person name="Park Y.K."/>
            <person name="Yoon S.H."/>
            <person name="Hur C.-G."/>
            <person name="Kang H.-Y."/>
            <person name="Kim D."/>
            <person name="Lee H.H."/>
            <person name="Park K.H."/>
            <person name="Park S.-H."/>
            <person name="Park H.-S."/>
            <person name="Lee H.K."/>
            <person name="Oh T.K."/>
            <person name="Kim J.F."/>
        </authorList>
    </citation>
    <scope>NUCLEOTIDE SEQUENCE [LARGE SCALE GENOMIC DNA]</scope>
    <source>
        <strain evidence="1 2">KCTC 2396</strain>
    </source>
</reference>
<dbReference type="eggNOG" id="COG3012">
    <property type="taxonomic scope" value="Bacteria"/>
</dbReference>
<sequence>MSETNQSKFGVTVSGSVAFEASFGGREISDVFDVEMFIPHEFPDAHPVVWEAGCRINKDFTHVNIDGSFCLALPLDINEVLSNDPSLLGFVDNLLIPYLYSYCYWEKFQEMPYGERSHGAKGYLEYYLDLFNTKNVNSVLRGVIGLLVDGYRPHEKCACGSGKKALRCHPAESKKIAKSPFKSRMIREVRIILDSLESQGKLRVYSDQ</sequence>
<name>Q2S8V1_HAHCH</name>
<protein>
    <recommendedName>
        <fullName evidence="3">SEC-C motif domain protein</fullName>
    </recommendedName>
</protein>
<dbReference type="STRING" id="349521.HCH_06275"/>
<dbReference type="Proteomes" id="UP000000238">
    <property type="component" value="Chromosome"/>
</dbReference>
<dbReference type="AlphaFoldDB" id="Q2S8V1"/>